<sequence>MRSNSVLEEIKTLLETIAPVGLWTVPTQRPPMIVLDLISGGVAAASLAAPDKTITVQVTATGKTPQQAAWLMDKAMEKLTTRRLQTGWRTQLTTWGIPLTPQIDGFYSYAGQVKIWGEVKK</sequence>
<dbReference type="HOGENOM" id="CLU_2035409_0_0_11"/>
<gene>
    <name evidence="1" type="ORF">HMPREF0388_1736</name>
</gene>
<proteinExistence type="predicted"/>
<dbReference type="RefSeq" id="WP_004010111.1">
    <property type="nucleotide sequence ID" value="NZ_GL622340.1"/>
</dbReference>
<evidence type="ECO:0000313" key="1">
    <source>
        <dbReference type="EMBL" id="EFU79633.1"/>
    </source>
</evidence>
<evidence type="ECO:0000313" key="2">
    <source>
        <dbReference type="Proteomes" id="UP000005573"/>
    </source>
</evidence>
<reference evidence="1 2" key="1">
    <citation type="submission" date="2010-12" db="EMBL/GenBank/DDBJ databases">
        <authorList>
            <person name="Muzny D."/>
            <person name="Qin X."/>
            <person name="Deng J."/>
            <person name="Jiang H."/>
            <person name="Liu Y."/>
            <person name="Qu J."/>
            <person name="Song X.-Z."/>
            <person name="Zhang L."/>
            <person name="Thornton R."/>
            <person name="Coyle M."/>
            <person name="Francisco L."/>
            <person name="Jackson L."/>
            <person name="Javaid M."/>
            <person name="Korchina V."/>
            <person name="Kovar C."/>
            <person name="Mata R."/>
            <person name="Mathew T."/>
            <person name="Ngo R."/>
            <person name="Nguyen L."/>
            <person name="Nguyen N."/>
            <person name="Okwuonu G."/>
            <person name="Ongeri F."/>
            <person name="Pham C."/>
            <person name="Simmons D."/>
            <person name="Wilczek-Boney K."/>
            <person name="Hale W."/>
            <person name="Jakkamsetti A."/>
            <person name="Pham P."/>
            <person name="Ruth R."/>
            <person name="San Lucas F."/>
            <person name="Warren J."/>
            <person name="Zhang J."/>
            <person name="Zhao Z."/>
            <person name="Zhou C."/>
            <person name="Zhu D."/>
            <person name="Lee S."/>
            <person name="Bess C."/>
            <person name="Blankenburg K."/>
            <person name="Forbes L."/>
            <person name="Fu Q."/>
            <person name="Gubbala S."/>
            <person name="Hirani K."/>
            <person name="Jayaseelan J.C."/>
            <person name="Lara F."/>
            <person name="Munidasa M."/>
            <person name="Palculict T."/>
            <person name="Patil S."/>
            <person name="Pu L.-L."/>
            <person name="Saada N."/>
            <person name="Tang L."/>
            <person name="Weissenberger G."/>
            <person name="Zhu Y."/>
            <person name="Hemphill L."/>
            <person name="Shang Y."/>
            <person name="Youmans B."/>
            <person name="Ayvaz T."/>
            <person name="Ross M."/>
            <person name="Santibanez J."/>
            <person name="Aqrawi P."/>
            <person name="Gross S."/>
            <person name="Joshi V."/>
            <person name="Fowler G."/>
            <person name="Nazareth L."/>
            <person name="Reid J."/>
            <person name="Worley K."/>
            <person name="Petrosino J."/>
            <person name="Highlander S."/>
            <person name="Gibbs R."/>
        </authorList>
    </citation>
    <scope>NUCLEOTIDE SEQUENCE [LARGE SCALE GENOMIC DNA]</scope>
    <source>
        <strain evidence="1 2">ATCC 51333</strain>
    </source>
</reference>
<dbReference type="Proteomes" id="UP000005573">
    <property type="component" value="Unassembled WGS sequence"/>
</dbReference>
<name>E6M103_9ACTO</name>
<protein>
    <submittedName>
        <fullName evidence="1">Uncharacterized protein</fullName>
    </submittedName>
</protein>
<comment type="caution">
    <text evidence="1">The sequence shown here is derived from an EMBL/GenBank/DDBJ whole genome shotgun (WGS) entry which is preliminary data.</text>
</comment>
<dbReference type="EMBL" id="AEPY01000011">
    <property type="protein sequence ID" value="EFU79633.1"/>
    <property type="molecule type" value="Genomic_DNA"/>
</dbReference>
<accession>E6M103</accession>
<dbReference type="AlphaFoldDB" id="E6M103"/>
<organism evidence="1 2">
    <name type="scientific">Mobiluncus curtisii ATCC 51333</name>
    <dbReference type="NCBI Taxonomy" id="887326"/>
    <lineage>
        <taxon>Bacteria</taxon>
        <taxon>Bacillati</taxon>
        <taxon>Actinomycetota</taxon>
        <taxon>Actinomycetes</taxon>
        <taxon>Actinomycetales</taxon>
        <taxon>Actinomycetaceae</taxon>
        <taxon>Mobiluncus</taxon>
    </lineage>
</organism>